<dbReference type="GO" id="GO:0000151">
    <property type="term" value="C:ubiquitin ligase complex"/>
    <property type="evidence" value="ECO:0007669"/>
    <property type="project" value="InterPro"/>
</dbReference>
<dbReference type="GO" id="GO:0061630">
    <property type="term" value="F:ubiquitin protein ligase activity"/>
    <property type="evidence" value="ECO:0007669"/>
    <property type="project" value="UniProtKB-EC"/>
</dbReference>
<dbReference type="SUPFAM" id="SSF57850">
    <property type="entry name" value="RING/U-box"/>
    <property type="match status" value="1"/>
</dbReference>
<dbReference type="AlphaFoldDB" id="A0AAD3CIA1"/>
<name>A0AAD3CIA1_9STRA</name>
<evidence type="ECO:0000256" key="3">
    <source>
        <dbReference type="ARBA" id="ARBA00012483"/>
    </source>
</evidence>
<organism evidence="11 12">
    <name type="scientific">Chaetoceros tenuissimus</name>
    <dbReference type="NCBI Taxonomy" id="426638"/>
    <lineage>
        <taxon>Eukaryota</taxon>
        <taxon>Sar</taxon>
        <taxon>Stramenopiles</taxon>
        <taxon>Ochrophyta</taxon>
        <taxon>Bacillariophyta</taxon>
        <taxon>Coscinodiscophyceae</taxon>
        <taxon>Chaetocerotophycidae</taxon>
        <taxon>Chaetocerotales</taxon>
        <taxon>Chaetocerotaceae</taxon>
        <taxon>Chaetoceros</taxon>
    </lineage>
</organism>
<proteinExistence type="predicted"/>
<dbReference type="Gene3D" id="3.30.40.10">
    <property type="entry name" value="Zinc/RING finger domain, C3HC4 (zinc finger)"/>
    <property type="match status" value="1"/>
</dbReference>
<evidence type="ECO:0000313" key="11">
    <source>
        <dbReference type="EMBL" id="GFH46373.1"/>
    </source>
</evidence>
<dbReference type="SMART" id="SM00184">
    <property type="entry name" value="RING"/>
    <property type="match status" value="1"/>
</dbReference>
<evidence type="ECO:0000256" key="6">
    <source>
        <dbReference type="ARBA" id="ARBA00022771"/>
    </source>
</evidence>
<keyword evidence="6 8" id="KW-0863">Zinc-finger</keyword>
<dbReference type="PANTHER" id="PTHR46076">
    <property type="entry name" value="E3 UBIQUITIN-PROTEIN LIGASE RING1 / RING 2 FAMILY MEMBER"/>
    <property type="match status" value="1"/>
</dbReference>
<feature type="region of interest" description="Disordered" evidence="9">
    <location>
        <begin position="1"/>
        <end position="33"/>
    </location>
</feature>
<accession>A0AAD3CIA1</accession>
<dbReference type="Pfam" id="PF13923">
    <property type="entry name" value="zf-C3HC4_2"/>
    <property type="match status" value="1"/>
</dbReference>
<evidence type="ECO:0000256" key="2">
    <source>
        <dbReference type="ARBA" id="ARBA00004906"/>
    </source>
</evidence>
<evidence type="ECO:0000259" key="10">
    <source>
        <dbReference type="PROSITE" id="PS50089"/>
    </source>
</evidence>
<evidence type="ECO:0000256" key="4">
    <source>
        <dbReference type="ARBA" id="ARBA00022679"/>
    </source>
</evidence>
<dbReference type="InterPro" id="IPR013083">
    <property type="entry name" value="Znf_RING/FYVE/PHD"/>
</dbReference>
<reference evidence="11 12" key="1">
    <citation type="journal article" date="2021" name="Sci. Rep.">
        <title>The genome of the diatom Chaetoceros tenuissimus carries an ancient integrated fragment of an extant virus.</title>
        <authorList>
            <person name="Hongo Y."/>
            <person name="Kimura K."/>
            <person name="Takaki Y."/>
            <person name="Yoshida Y."/>
            <person name="Baba S."/>
            <person name="Kobayashi G."/>
            <person name="Nagasaki K."/>
            <person name="Hano T."/>
            <person name="Tomaru Y."/>
        </authorList>
    </citation>
    <scope>NUCLEOTIDE SEQUENCE [LARGE SCALE GENOMIC DNA]</scope>
    <source>
        <strain evidence="11 12">NIES-3715</strain>
    </source>
</reference>
<sequence>MNNNTSSSDRDETSTSQEENDGQEIPGSGSIQKLKDIDIKSKQESLYKVGKSYLSIKGGRGLFHHASERENIDKEVIKYLVSVGGPKLTDAKNIWGKKAESKWSTELKEYIDLGTKTLPELCDDLKCPICFDIMSNVHVITKCCHRFCKSCITQSFEKRGNKCPVCKTKVSFHTGIRKDPLLGKITMLAKEKDDRNVSLQLELSEAMQREHVLKQQNRALVAELLNLKRKHEEM</sequence>
<evidence type="ECO:0000313" key="12">
    <source>
        <dbReference type="Proteomes" id="UP001054902"/>
    </source>
</evidence>
<dbReference type="EC" id="2.3.2.27" evidence="3"/>
<dbReference type="InterPro" id="IPR017907">
    <property type="entry name" value="Znf_RING_CS"/>
</dbReference>
<keyword evidence="12" id="KW-1185">Reference proteome</keyword>
<keyword evidence="5" id="KW-0479">Metal-binding</keyword>
<dbReference type="EMBL" id="BLLK01000022">
    <property type="protein sequence ID" value="GFH46373.1"/>
    <property type="molecule type" value="Genomic_DNA"/>
</dbReference>
<evidence type="ECO:0000256" key="9">
    <source>
        <dbReference type="SAM" id="MobiDB-lite"/>
    </source>
</evidence>
<feature type="domain" description="RING-type" evidence="10">
    <location>
        <begin position="127"/>
        <end position="167"/>
    </location>
</feature>
<dbReference type="Proteomes" id="UP001054902">
    <property type="component" value="Unassembled WGS sequence"/>
</dbReference>
<dbReference type="PROSITE" id="PS50089">
    <property type="entry name" value="ZF_RING_2"/>
    <property type="match status" value="1"/>
</dbReference>
<evidence type="ECO:0000256" key="8">
    <source>
        <dbReference type="PROSITE-ProRule" id="PRU00175"/>
    </source>
</evidence>
<dbReference type="InterPro" id="IPR043540">
    <property type="entry name" value="RING1/RING2"/>
</dbReference>
<dbReference type="GO" id="GO:0031519">
    <property type="term" value="C:PcG protein complex"/>
    <property type="evidence" value="ECO:0007669"/>
    <property type="project" value="TreeGrafter"/>
</dbReference>
<keyword evidence="7" id="KW-0862">Zinc</keyword>
<dbReference type="GO" id="GO:0008270">
    <property type="term" value="F:zinc ion binding"/>
    <property type="evidence" value="ECO:0007669"/>
    <property type="project" value="UniProtKB-KW"/>
</dbReference>
<evidence type="ECO:0000256" key="5">
    <source>
        <dbReference type="ARBA" id="ARBA00022723"/>
    </source>
</evidence>
<comment type="caution">
    <text evidence="11">The sequence shown here is derived from an EMBL/GenBank/DDBJ whole genome shotgun (WGS) entry which is preliminary data.</text>
</comment>
<dbReference type="PANTHER" id="PTHR46076:SF3">
    <property type="entry name" value="E3 UBIQUITIN-PROTEIN LIGASE RING1"/>
    <property type="match status" value="1"/>
</dbReference>
<evidence type="ECO:0000256" key="1">
    <source>
        <dbReference type="ARBA" id="ARBA00000900"/>
    </source>
</evidence>
<dbReference type="PROSITE" id="PS00518">
    <property type="entry name" value="ZF_RING_1"/>
    <property type="match status" value="1"/>
</dbReference>
<protein>
    <recommendedName>
        <fullName evidence="3">RING-type E3 ubiquitin transferase</fullName>
        <ecNumber evidence="3">2.3.2.27</ecNumber>
    </recommendedName>
</protein>
<dbReference type="GO" id="GO:0003682">
    <property type="term" value="F:chromatin binding"/>
    <property type="evidence" value="ECO:0007669"/>
    <property type="project" value="TreeGrafter"/>
</dbReference>
<gene>
    <name evidence="11" type="ORF">CTEN210_02847</name>
</gene>
<comment type="catalytic activity">
    <reaction evidence="1">
        <text>S-ubiquitinyl-[E2 ubiquitin-conjugating enzyme]-L-cysteine + [acceptor protein]-L-lysine = [E2 ubiquitin-conjugating enzyme]-L-cysteine + N(6)-ubiquitinyl-[acceptor protein]-L-lysine.</text>
        <dbReference type="EC" id="2.3.2.27"/>
    </reaction>
</comment>
<dbReference type="InterPro" id="IPR001841">
    <property type="entry name" value="Znf_RING"/>
</dbReference>
<keyword evidence="4" id="KW-0808">Transferase</keyword>
<evidence type="ECO:0000256" key="7">
    <source>
        <dbReference type="ARBA" id="ARBA00022833"/>
    </source>
</evidence>
<comment type="pathway">
    <text evidence="2">Protein modification; protein ubiquitination.</text>
</comment>